<protein>
    <submittedName>
        <fullName evidence="1 3">Uncharacterized protein</fullName>
    </submittedName>
</protein>
<evidence type="ECO:0000313" key="1">
    <source>
        <dbReference type="EMBL" id="VDO68709.1"/>
    </source>
</evidence>
<evidence type="ECO:0000313" key="3">
    <source>
        <dbReference type="WBParaSite" id="SCUD_0000159801-mRNA-1"/>
    </source>
</evidence>
<reference evidence="1 2" key="2">
    <citation type="submission" date="2018-11" db="EMBL/GenBank/DDBJ databases">
        <authorList>
            <consortium name="Pathogen Informatics"/>
        </authorList>
    </citation>
    <scope>NUCLEOTIDE SEQUENCE [LARGE SCALE GENOMIC DNA]</scope>
    <source>
        <strain evidence="1">Dakar</strain>
        <strain evidence="2">Dakar, Senegal</strain>
    </source>
</reference>
<keyword evidence="2" id="KW-1185">Reference proteome</keyword>
<accession>A0A183JFY0</accession>
<dbReference type="WBParaSite" id="SCUD_0000159801-mRNA-1">
    <property type="protein sequence ID" value="SCUD_0000159801-mRNA-1"/>
    <property type="gene ID" value="SCUD_0000159801"/>
</dbReference>
<gene>
    <name evidence="1" type="ORF">SCUD_LOCUS1599</name>
</gene>
<dbReference type="EMBL" id="UZAK01001332">
    <property type="protein sequence ID" value="VDO68709.1"/>
    <property type="molecule type" value="Genomic_DNA"/>
</dbReference>
<sequence length="35" mass="4120">MSINCLFSQNIYVLLNINNQKNLVVYGKMLLKLYN</sequence>
<organism evidence="3">
    <name type="scientific">Schistosoma curassoni</name>
    <dbReference type="NCBI Taxonomy" id="6186"/>
    <lineage>
        <taxon>Eukaryota</taxon>
        <taxon>Metazoa</taxon>
        <taxon>Spiralia</taxon>
        <taxon>Lophotrochozoa</taxon>
        <taxon>Platyhelminthes</taxon>
        <taxon>Trematoda</taxon>
        <taxon>Digenea</taxon>
        <taxon>Strigeidida</taxon>
        <taxon>Schistosomatoidea</taxon>
        <taxon>Schistosomatidae</taxon>
        <taxon>Schistosoma</taxon>
    </lineage>
</organism>
<name>A0A183JFY0_9TREM</name>
<evidence type="ECO:0000313" key="2">
    <source>
        <dbReference type="Proteomes" id="UP000279833"/>
    </source>
</evidence>
<dbReference type="AlphaFoldDB" id="A0A183JFY0"/>
<proteinExistence type="predicted"/>
<dbReference type="Proteomes" id="UP000279833">
    <property type="component" value="Unassembled WGS sequence"/>
</dbReference>
<reference evidence="3" key="1">
    <citation type="submission" date="2016-06" db="UniProtKB">
        <authorList>
            <consortium name="WormBaseParasite"/>
        </authorList>
    </citation>
    <scope>IDENTIFICATION</scope>
</reference>